<reference evidence="1" key="2">
    <citation type="journal article" date="2023" name="Microbiol Resour">
        <title>Decontamination and Annotation of the Draft Genome Sequence of the Oomycete Lagenidium giganteum ARSEF 373.</title>
        <authorList>
            <person name="Morgan W.R."/>
            <person name="Tartar A."/>
        </authorList>
    </citation>
    <scope>NUCLEOTIDE SEQUENCE</scope>
    <source>
        <strain evidence="1">ARSEF 373</strain>
    </source>
</reference>
<accession>A0AAV2YNT1</accession>
<proteinExistence type="predicted"/>
<evidence type="ECO:0000313" key="2">
    <source>
        <dbReference type="Proteomes" id="UP001146120"/>
    </source>
</evidence>
<protein>
    <submittedName>
        <fullName evidence="1">Uncharacterized protein</fullName>
    </submittedName>
</protein>
<sequence length="113" mass="12861">MEYVKANNIALGVMLLHIKAEYHHVLNDCDEAWPGDGRRRQCAAALQRSAGHSRSTREYWSDDGRRRHCDLSVSKPAENLLMCSTELKTQDVNKALTNEHVKRTAARSGRRKT</sequence>
<evidence type="ECO:0000313" key="1">
    <source>
        <dbReference type="EMBL" id="DAZ95003.1"/>
    </source>
</evidence>
<dbReference type="EMBL" id="DAKRPA010000222">
    <property type="protein sequence ID" value="DAZ95003.1"/>
    <property type="molecule type" value="Genomic_DNA"/>
</dbReference>
<dbReference type="AlphaFoldDB" id="A0AAV2YNT1"/>
<name>A0AAV2YNT1_9STRA</name>
<keyword evidence="2" id="KW-1185">Reference proteome</keyword>
<reference evidence="1" key="1">
    <citation type="submission" date="2022-11" db="EMBL/GenBank/DDBJ databases">
        <authorList>
            <person name="Morgan W.R."/>
            <person name="Tartar A."/>
        </authorList>
    </citation>
    <scope>NUCLEOTIDE SEQUENCE</scope>
    <source>
        <strain evidence="1">ARSEF 373</strain>
    </source>
</reference>
<gene>
    <name evidence="1" type="ORF">N0F65_003629</name>
</gene>
<organism evidence="1 2">
    <name type="scientific">Lagenidium giganteum</name>
    <dbReference type="NCBI Taxonomy" id="4803"/>
    <lineage>
        <taxon>Eukaryota</taxon>
        <taxon>Sar</taxon>
        <taxon>Stramenopiles</taxon>
        <taxon>Oomycota</taxon>
        <taxon>Peronosporomycetes</taxon>
        <taxon>Pythiales</taxon>
        <taxon>Pythiaceae</taxon>
    </lineage>
</organism>
<comment type="caution">
    <text evidence="1">The sequence shown here is derived from an EMBL/GenBank/DDBJ whole genome shotgun (WGS) entry which is preliminary data.</text>
</comment>
<dbReference type="Proteomes" id="UP001146120">
    <property type="component" value="Unassembled WGS sequence"/>
</dbReference>